<evidence type="ECO:0000313" key="1">
    <source>
        <dbReference type="EMBL" id="KEZ88545.1"/>
    </source>
</evidence>
<dbReference type="AlphaFoldDB" id="A0A084JHW1"/>
<organism evidence="1 2">
    <name type="scientific">Lacrimispora celerecrescens</name>
    <dbReference type="NCBI Taxonomy" id="29354"/>
    <lineage>
        <taxon>Bacteria</taxon>
        <taxon>Bacillati</taxon>
        <taxon>Bacillota</taxon>
        <taxon>Clostridia</taxon>
        <taxon>Lachnospirales</taxon>
        <taxon>Lachnospiraceae</taxon>
        <taxon>Lacrimispora</taxon>
    </lineage>
</organism>
<evidence type="ECO:0000313" key="2">
    <source>
        <dbReference type="Proteomes" id="UP000028525"/>
    </source>
</evidence>
<dbReference type="RefSeq" id="WP_038283399.1">
    <property type="nucleotide sequence ID" value="NZ_JPME01000023.1"/>
</dbReference>
<reference evidence="1 2" key="1">
    <citation type="submission" date="2014-07" db="EMBL/GenBank/DDBJ databases">
        <title>Draft genome of Clostridium celerecrescens 152B isolated from sediments associated with methane hydrate from Krishna Godavari basin.</title>
        <authorList>
            <person name="Honkalas V.S."/>
            <person name="Dabir A.P."/>
            <person name="Arora P."/>
            <person name="Dhakephalkar P.K."/>
        </authorList>
    </citation>
    <scope>NUCLEOTIDE SEQUENCE [LARGE SCALE GENOMIC DNA]</scope>
    <source>
        <strain evidence="1 2">152B</strain>
    </source>
</reference>
<sequence>MTTEEKLQHFLEFCMEDARTRSAKMLDEYTAALEQSFSEHQEDAKRRAAQQVALESDRIEREINKKLSLEQIGMKRVFGKKQDELKDKLFSELRDKLATFMESPEYTKLLEKQIQDAKALAGKEFITIYIDPADEERINELAISGRPDVRVSEYSFLGGTRSVIPSRHILIDNSFQTKLAEAKRDFRFDVKDLMGGTTND</sequence>
<protein>
    <submittedName>
        <fullName evidence="1">ATPase</fullName>
    </submittedName>
</protein>
<keyword evidence="2" id="KW-1185">Reference proteome</keyword>
<accession>A0A084JHW1</accession>
<dbReference type="SUPFAM" id="SSF160527">
    <property type="entry name" value="V-type ATPase subunit E-like"/>
    <property type="match status" value="1"/>
</dbReference>
<dbReference type="Proteomes" id="UP000028525">
    <property type="component" value="Unassembled WGS sequence"/>
</dbReference>
<name>A0A084JHW1_9FIRM</name>
<dbReference type="Gene3D" id="3.30.2320.30">
    <property type="entry name" value="ATP synthase, E subunit, C-terminal"/>
    <property type="match status" value="1"/>
</dbReference>
<dbReference type="OrthoDB" id="1768593at2"/>
<dbReference type="InterPro" id="IPR038495">
    <property type="entry name" value="ATPase_E_C"/>
</dbReference>
<dbReference type="STRING" id="29354.IO98_17875"/>
<proteinExistence type="predicted"/>
<comment type="caution">
    <text evidence="1">The sequence shown here is derived from an EMBL/GenBank/DDBJ whole genome shotgun (WGS) entry which is preliminary data.</text>
</comment>
<gene>
    <name evidence="1" type="ORF">IO98_17875</name>
</gene>
<dbReference type="EMBL" id="JPME01000023">
    <property type="protein sequence ID" value="KEZ88545.1"/>
    <property type="molecule type" value="Genomic_DNA"/>
</dbReference>